<evidence type="ECO:0000313" key="1">
    <source>
        <dbReference type="EMBL" id="CAF0823200.1"/>
    </source>
</evidence>
<evidence type="ECO:0000313" key="2">
    <source>
        <dbReference type="Proteomes" id="UP000663879"/>
    </source>
</evidence>
<keyword evidence="2" id="KW-1185">Reference proteome</keyword>
<accession>A0A813U9N1</accession>
<dbReference type="OrthoDB" id="6123510at2759"/>
<reference evidence="1" key="1">
    <citation type="submission" date="2021-02" db="EMBL/GenBank/DDBJ databases">
        <authorList>
            <person name="Nowell W R."/>
        </authorList>
    </citation>
    <scope>NUCLEOTIDE SEQUENCE</scope>
    <source>
        <strain evidence="1">Ploen Becks lab</strain>
    </source>
</reference>
<gene>
    <name evidence="1" type="ORF">OXX778_LOCUS7579</name>
</gene>
<dbReference type="EMBL" id="CAJNOC010000975">
    <property type="protein sequence ID" value="CAF0823200.1"/>
    <property type="molecule type" value="Genomic_DNA"/>
</dbReference>
<protein>
    <submittedName>
        <fullName evidence="1">Uncharacterized protein</fullName>
    </submittedName>
</protein>
<comment type="caution">
    <text evidence="1">The sequence shown here is derived from an EMBL/GenBank/DDBJ whole genome shotgun (WGS) entry which is preliminary data.</text>
</comment>
<organism evidence="1 2">
    <name type="scientific">Brachionus calyciflorus</name>
    <dbReference type="NCBI Taxonomy" id="104777"/>
    <lineage>
        <taxon>Eukaryota</taxon>
        <taxon>Metazoa</taxon>
        <taxon>Spiralia</taxon>
        <taxon>Gnathifera</taxon>
        <taxon>Rotifera</taxon>
        <taxon>Eurotatoria</taxon>
        <taxon>Monogononta</taxon>
        <taxon>Pseudotrocha</taxon>
        <taxon>Ploima</taxon>
        <taxon>Brachionidae</taxon>
        <taxon>Brachionus</taxon>
    </lineage>
</organism>
<name>A0A813U9N1_9BILA</name>
<sequence length="82" mass="9431">MWNHFDTNGTPRTNNNLEGYNLKLNIHLSIASADIFKLISKLKIEEVDASLKYFRSAKNEKPPTRNKLYVINDAILLNQKQG</sequence>
<dbReference type="AlphaFoldDB" id="A0A813U9N1"/>
<proteinExistence type="predicted"/>
<dbReference type="Proteomes" id="UP000663879">
    <property type="component" value="Unassembled WGS sequence"/>
</dbReference>